<dbReference type="PANTHER" id="PTHR13096:SF8">
    <property type="entry name" value="RIBOSOMAL OXYGENASE 1"/>
    <property type="match status" value="1"/>
</dbReference>
<evidence type="ECO:0000256" key="2">
    <source>
        <dbReference type="ARBA" id="ARBA00022723"/>
    </source>
</evidence>
<keyword evidence="6" id="KW-1185">Reference proteome</keyword>
<dbReference type="OrthoDB" id="9764016at2"/>
<evidence type="ECO:0000313" key="6">
    <source>
        <dbReference type="Proteomes" id="UP000198615"/>
    </source>
</evidence>
<gene>
    <name evidence="5" type="ORF">SAMN05660686_03467</name>
</gene>
<dbReference type="GO" id="GO:0046872">
    <property type="term" value="F:metal ion binding"/>
    <property type="evidence" value="ECO:0007669"/>
    <property type="project" value="UniProtKB-KW"/>
</dbReference>
<evidence type="ECO:0000313" key="5">
    <source>
        <dbReference type="EMBL" id="SDG12202.1"/>
    </source>
</evidence>
<comment type="caution">
    <text evidence="5">The sequence shown here is derived from an EMBL/GenBank/DDBJ whole genome shotgun (WGS) entry which is preliminary data.</text>
</comment>
<dbReference type="InterPro" id="IPR003347">
    <property type="entry name" value="JmjC_dom"/>
</dbReference>
<organism evidence="5 6">
    <name type="scientific">Thalassobaculum litoreum DSM 18839</name>
    <dbReference type="NCBI Taxonomy" id="1123362"/>
    <lineage>
        <taxon>Bacteria</taxon>
        <taxon>Pseudomonadati</taxon>
        <taxon>Pseudomonadota</taxon>
        <taxon>Alphaproteobacteria</taxon>
        <taxon>Rhodospirillales</taxon>
        <taxon>Thalassobaculaceae</taxon>
        <taxon>Thalassobaculum</taxon>
    </lineage>
</organism>
<name>A0A8G2F4B3_9PROT</name>
<dbReference type="Pfam" id="PF08007">
    <property type="entry name" value="JmjC_2"/>
    <property type="match status" value="1"/>
</dbReference>
<keyword evidence="3" id="KW-0408">Iron</keyword>
<sequence>MTDVTFDRLFRAIDRDRFLDQYFDKAPYYEAGAVRSVETVFSWSHMNDLLARPKLWDGHTIEMALDGKVLPAAQFCRPGHGRQGESGLRPDRGKVTALLQKGATFVLDFLEGIDPRIASVSRALERLTGANTSCNAYCSWKAVRGYASHFDCMDVFALQIEGEKTWNLYEGRFPEASFVPGSRPSDFTAEQHDRMKGKLAQQVTTRPGDILYLPRGLYHDALATDTASLHLSFGSTPAVGVAVLEMLAREMQGQEYFRKRLPHFEDRAALAAYLQGIGQTVNKVLADPAFHDFVAGFQKDRIFDKVADYRFPERDTDGYFFVSRYAPVVQGAGDGLTVTHRGQTFQRAAADREMLAWILEREEFWLSELSEAHGQRGEAGRTLIQALIQNKVIFPVQV</sequence>
<dbReference type="Proteomes" id="UP000198615">
    <property type="component" value="Unassembled WGS sequence"/>
</dbReference>
<protein>
    <submittedName>
        <fullName evidence="5">Cupin superfamily protein</fullName>
    </submittedName>
</protein>
<dbReference type="InterPro" id="IPR039994">
    <property type="entry name" value="NO66-like"/>
</dbReference>
<dbReference type="EMBL" id="FNBW01000010">
    <property type="protein sequence ID" value="SDG12202.1"/>
    <property type="molecule type" value="Genomic_DNA"/>
</dbReference>
<dbReference type="AlphaFoldDB" id="A0A8G2F4B3"/>
<dbReference type="Gene3D" id="2.60.120.650">
    <property type="entry name" value="Cupin"/>
    <property type="match status" value="1"/>
</dbReference>
<accession>A0A8G2F4B3</accession>
<comment type="cofactor">
    <cofactor evidence="1">
        <name>Fe(2+)</name>
        <dbReference type="ChEBI" id="CHEBI:29033"/>
    </cofactor>
</comment>
<dbReference type="PANTHER" id="PTHR13096">
    <property type="entry name" value="MINA53 MYC INDUCED NUCLEAR ANTIGEN"/>
    <property type="match status" value="1"/>
</dbReference>
<keyword evidence="2" id="KW-0479">Metal-binding</keyword>
<dbReference type="PROSITE" id="PS51184">
    <property type="entry name" value="JMJC"/>
    <property type="match status" value="1"/>
</dbReference>
<dbReference type="RefSeq" id="WP_093152161.1">
    <property type="nucleotide sequence ID" value="NZ_FNBW01000010.1"/>
</dbReference>
<dbReference type="SUPFAM" id="SSF51197">
    <property type="entry name" value="Clavaminate synthase-like"/>
    <property type="match status" value="1"/>
</dbReference>
<evidence type="ECO:0000256" key="1">
    <source>
        <dbReference type="ARBA" id="ARBA00001954"/>
    </source>
</evidence>
<evidence type="ECO:0000256" key="3">
    <source>
        <dbReference type="ARBA" id="ARBA00023004"/>
    </source>
</evidence>
<proteinExistence type="predicted"/>
<feature type="domain" description="JmjC" evidence="4">
    <location>
        <begin position="95"/>
        <end position="252"/>
    </location>
</feature>
<evidence type="ECO:0000259" key="4">
    <source>
        <dbReference type="PROSITE" id="PS51184"/>
    </source>
</evidence>
<reference evidence="5 6" key="1">
    <citation type="submission" date="2016-10" db="EMBL/GenBank/DDBJ databases">
        <authorList>
            <person name="Varghese N."/>
            <person name="Submissions S."/>
        </authorList>
    </citation>
    <scope>NUCLEOTIDE SEQUENCE [LARGE SCALE GENOMIC DNA]</scope>
    <source>
        <strain evidence="5 6">DSM 18839</strain>
    </source>
</reference>